<keyword evidence="7 9" id="KW-0472">Membrane</keyword>
<organism evidence="11">
    <name type="scientific">Schizophyllum commune</name>
    <name type="common">Split gill fungus</name>
    <dbReference type="NCBI Taxonomy" id="5334"/>
    <lineage>
        <taxon>Eukaryota</taxon>
        <taxon>Fungi</taxon>
        <taxon>Dikarya</taxon>
        <taxon>Basidiomycota</taxon>
        <taxon>Agaricomycotina</taxon>
        <taxon>Agaricomycetes</taxon>
        <taxon>Agaricomycetidae</taxon>
        <taxon>Agaricales</taxon>
        <taxon>Schizophyllaceae</taxon>
        <taxon>Schizophyllum</taxon>
    </lineage>
</organism>
<feature type="transmembrane region" description="Helical" evidence="9">
    <location>
        <begin position="170"/>
        <end position="193"/>
    </location>
</feature>
<dbReference type="Gene3D" id="1.20.58.1610">
    <property type="entry name" value="NADH:ubiquinone/plastoquinone oxidoreductase, chain 3"/>
    <property type="match status" value="1"/>
</dbReference>
<feature type="region of interest" description="Disordered" evidence="10">
    <location>
        <begin position="546"/>
        <end position="567"/>
    </location>
</feature>
<keyword evidence="9" id="KW-1278">Translocase</keyword>
<comment type="function">
    <text evidence="9">Core subunit of the mitochondrial membrane respiratory chain NADH dehydrogenase (Complex I) which catalyzes electron transfer from NADH through the respiratory chain, using ubiquinone as an electron acceptor. Essential for the catalytic activity of complex I.</text>
</comment>
<evidence type="ECO:0000256" key="5">
    <source>
        <dbReference type="ARBA" id="ARBA00022692"/>
    </source>
</evidence>
<comment type="subcellular location">
    <subcellularLocation>
        <location evidence="1">Membrane</location>
    </subcellularLocation>
    <subcellularLocation>
        <location evidence="9">Mitochondrion membrane</location>
        <topology evidence="9">Multi-pass membrane protein</topology>
    </subcellularLocation>
</comment>
<dbReference type="AlphaFoldDB" id="Q94ZI6"/>
<feature type="transmembrane region" description="Helical" evidence="9">
    <location>
        <begin position="6"/>
        <end position="25"/>
    </location>
</feature>
<feature type="transmembrane region" description="Helical" evidence="9">
    <location>
        <begin position="85"/>
        <end position="107"/>
    </location>
</feature>
<dbReference type="RefSeq" id="NP_150127.1">
    <property type="nucleotide sequence ID" value="NC_003049.1"/>
</dbReference>
<dbReference type="PANTHER" id="PTHR11058:SF9">
    <property type="entry name" value="NADH-UBIQUINONE OXIDOREDUCTASE CHAIN 3"/>
    <property type="match status" value="1"/>
</dbReference>
<evidence type="ECO:0000256" key="7">
    <source>
        <dbReference type="ARBA" id="ARBA00023136"/>
    </source>
</evidence>
<dbReference type="GO" id="GO:0031966">
    <property type="term" value="C:mitochondrial membrane"/>
    <property type="evidence" value="ECO:0007669"/>
    <property type="project" value="UniProtKB-SubCell"/>
</dbReference>
<dbReference type="GO" id="GO:0008137">
    <property type="term" value="F:NADH dehydrogenase (ubiquinone) activity"/>
    <property type="evidence" value="ECO:0007669"/>
    <property type="project" value="UniProtKB-UniRule"/>
</dbReference>
<name>Q94ZI6_SCHCO</name>
<evidence type="ECO:0000256" key="2">
    <source>
        <dbReference type="ARBA" id="ARBA00008472"/>
    </source>
</evidence>
<evidence type="ECO:0000313" key="11">
    <source>
        <dbReference type="EMBL" id="AAK83411.1"/>
    </source>
</evidence>
<proteinExistence type="inferred from homology"/>
<geneLocation type="mitochondrion" evidence="11"/>
<keyword evidence="9 11" id="KW-0496">Mitochondrion</keyword>
<gene>
    <name evidence="11" type="primary">nad3</name>
</gene>
<feature type="transmembrane region" description="Helical" evidence="9">
    <location>
        <begin position="213"/>
        <end position="231"/>
    </location>
</feature>
<evidence type="ECO:0000256" key="3">
    <source>
        <dbReference type="ARBA" id="ARBA00021007"/>
    </source>
</evidence>
<evidence type="ECO:0000256" key="10">
    <source>
        <dbReference type="SAM" id="MobiDB-lite"/>
    </source>
</evidence>
<reference evidence="11" key="2">
    <citation type="journal article" date="2002" name="Mol. Biol. Evol.">
        <title>Hyaloraphidium curvatum: a linear mitochondrial genome, tRNA editing, and an evolutionary link to lower fungi.</title>
        <authorList>
            <person name="Forget L."/>
            <person name="Ustinova J."/>
            <person name="Wang Z."/>
            <person name="Huss V.A."/>
            <person name="Franz Lang B."/>
        </authorList>
    </citation>
    <scope>NUCLEOTIDE SEQUENCE</scope>
</reference>
<dbReference type="EC" id="7.1.1.2" evidence="9"/>
<evidence type="ECO:0000256" key="4">
    <source>
        <dbReference type="ARBA" id="ARBA00022448"/>
    </source>
</evidence>
<protein>
    <recommendedName>
        <fullName evidence="3 9">NADH-ubiquinone oxidoreductase chain 3</fullName>
        <ecNumber evidence="9">7.1.1.2</ecNumber>
    </recommendedName>
</protein>
<dbReference type="EMBL" id="AF402141">
    <property type="protein sequence ID" value="AAK83411.1"/>
    <property type="molecule type" value="Genomic_DNA"/>
</dbReference>
<dbReference type="PANTHER" id="PTHR11058">
    <property type="entry name" value="NADH-UBIQUINONE OXIDOREDUCTASE CHAIN 3"/>
    <property type="match status" value="1"/>
</dbReference>
<dbReference type="Pfam" id="PF00507">
    <property type="entry name" value="Oxidored_q4"/>
    <property type="match status" value="1"/>
</dbReference>
<evidence type="ECO:0000256" key="6">
    <source>
        <dbReference type="ARBA" id="ARBA00022989"/>
    </source>
</evidence>
<keyword evidence="6 9" id="KW-1133">Transmembrane helix</keyword>
<keyword evidence="9" id="KW-0830">Ubiquinone</keyword>
<reference evidence="11" key="1">
    <citation type="submission" date="2001-07" db="EMBL/GenBank/DDBJ databases">
        <authorList>
            <person name="Lang F.B.F."/>
        </authorList>
    </citation>
    <scope>NUCLEOTIDE SEQUENCE</scope>
</reference>
<evidence type="ECO:0000256" key="1">
    <source>
        <dbReference type="ARBA" id="ARBA00004370"/>
    </source>
</evidence>
<evidence type="ECO:0000256" key="8">
    <source>
        <dbReference type="ARBA" id="ARBA00049551"/>
    </source>
</evidence>
<sequence length="567" mass="65871">MNKLLLLFIFVPILGIILLGLNLLLAPHIPDEAKVSAYECGFETIHGQTRSTFHIHFYLVAMLFLIFDLEILLTFPVALTMYQVSLFGFIIFLIFFFVLTIGFAVEISSGAISIIKRKDDINTPNISNKKDNCITPYSSKPIITYSNYKLNRKIILYERQNTLAPYSNYFTYRTTIVIFLILLLLSLILPAPIAKIFDIKFETIKSHENIPYFLVYLMNFGLFSLSFYFLFSTLVEKVFNRIFISALFLNSSFFLLNSDIVDDDLEINNNNEWANLCDNPLNYLPDEIQYLNPGIRQILLENHDEFKNHFNNYLNYSYENMCNDSNLKEFKKGVPENIGSGKVRFNNEIQLTEVKISKDELAYKLFINYYNVTGLNIYKYIYKNLGFEPKEAFTSNLLWDKDNPDNLEKLNTLKNRPFKENDFKINWWRLGYNPYSNSSHNSSSLNFYDLDNLTVKPKPITEFKIKPCTNLINNYNNNVISNDNTIVTPLNVESNSSQSNPSVLTENLQKIYSKKFNEIQFRKSFERELTPNSLNGEAEMNKVQVTTKHVDSGPSIRKSMPISIRKK</sequence>
<comment type="caution">
    <text evidence="9">Lacks conserved residue(s) required for the propagation of feature annotation.</text>
</comment>
<keyword evidence="4 9" id="KW-0813">Transport</keyword>
<keyword evidence="5 9" id="KW-0812">Transmembrane</keyword>
<comment type="catalytic activity">
    <reaction evidence="8 9">
        <text>a ubiquinone + NADH + 5 H(+)(in) = a ubiquinol + NAD(+) + 4 H(+)(out)</text>
        <dbReference type="Rhea" id="RHEA:29091"/>
        <dbReference type="Rhea" id="RHEA-COMP:9565"/>
        <dbReference type="Rhea" id="RHEA-COMP:9566"/>
        <dbReference type="ChEBI" id="CHEBI:15378"/>
        <dbReference type="ChEBI" id="CHEBI:16389"/>
        <dbReference type="ChEBI" id="CHEBI:17976"/>
        <dbReference type="ChEBI" id="CHEBI:57540"/>
        <dbReference type="ChEBI" id="CHEBI:57945"/>
        <dbReference type="EC" id="7.1.1.2"/>
    </reaction>
</comment>
<dbReference type="GO" id="GO:0030964">
    <property type="term" value="C:NADH dehydrogenase complex"/>
    <property type="evidence" value="ECO:0007669"/>
    <property type="project" value="TreeGrafter"/>
</dbReference>
<dbReference type="InterPro" id="IPR000440">
    <property type="entry name" value="NADH_UbQ/plastoQ_OxRdtase_su3"/>
</dbReference>
<dbReference type="InterPro" id="IPR038430">
    <property type="entry name" value="NDAH_ubi_oxred_su3_sf"/>
</dbReference>
<keyword evidence="9" id="KW-0679">Respiratory chain</keyword>
<keyword evidence="9" id="KW-0520">NAD</keyword>
<comment type="similarity">
    <text evidence="2 9">Belongs to the complex I subunit 3 family.</text>
</comment>
<feature type="transmembrane region" description="Helical" evidence="9">
    <location>
        <begin position="57"/>
        <end position="79"/>
    </location>
</feature>
<keyword evidence="11" id="KW-0560">Oxidoreductase</keyword>
<evidence type="ECO:0000256" key="9">
    <source>
        <dbReference type="RuleBase" id="RU003640"/>
    </source>
</evidence>
<keyword evidence="9" id="KW-0249">Electron transport</keyword>
<accession>Q94ZI6</accession>
<dbReference type="GO" id="GO:0016491">
    <property type="term" value="F:oxidoreductase activity"/>
    <property type="evidence" value="ECO:0007669"/>
    <property type="project" value="UniProtKB-KW"/>
</dbReference>
<dbReference type="GeneID" id="803582"/>